<keyword evidence="7" id="KW-1185">Reference proteome</keyword>
<dbReference type="Gene3D" id="3.50.90.10">
    <property type="entry name" value="YerB-like"/>
    <property type="match status" value="1"/>
</dbReference>
<dbReference type="SUPFAM" id="SSF159774">
    <property type="entry name" value="YerB-like"/>
    <property type="match status" value="1"/>
</dbReference>
<evidence type="ECO:0000259" key="4">
    <source>
        <dbReference type="Pfam" id="PF17479"/>
    </source>
</evidence>
<dbReference type="RefSeq" id="WP_062419677.1">
    <property type="nucleotide sequence ID" value="NZ_BBXZ01000175.1"/>
</dbReference>
<proteinExistence type="predicted"/>
<dbReference type="EMBL" id="DF967975">
    <property type="protein sequence ID" value="GAP19394.1"/>
    <property type="molecule type" value="Genomic_DNA"/>
</dbReference>
<reference evidence="5" key="1">
    <citation type="journal article" date="2015" name="Genome Announc.">
        <title>Draft Genome Sequences of Anaerolinea thermolimosa IMO-1, Bellilinea caldifistulae GOMI-1, Leptolinea tardivitalis YMTK-2, Levilinea saccharolytica KIBI-1, Longilinea arvoryzae KOME-1, Previously Described as Members of the Class Anaerolineae (Chloroflexi).</title>
        <authorList>
            <person name="Matsuura N."/>
            <person name="Tourlousse M.D."/>
            <person name="Ohashi A."/>
            <person name="Hugenholtz P."/>
            <person name="Sekiguchi Y."/>
        </authorList>
    </citation>
    <scope>NUCLEOTIDE SEQUENCE</scope>
    <source>
        <strain evidence="5">KIBI-1</strain>
    </source>
</reference>
<evidence type="ECO:0000313" key="6">
    <source>
        <dbReference type="EMBL" id="KPL81813.1"/>
    </source>
</evidence>
<feature type="domain" description="DUF3048" evidence="3">
    <location>
        <begin position="92"/>
        <end position="205"/>
    </location>
</feature>
<evidence type="ECO:0000313" key="5">
    <source>
        <dbReference type="EMBL" id="GAP19394.1"/>
    </source>
</evidence>
<dbReference type="EMBL" id="LGCM01000035">
    <property type="protein sequence ID" value="KPL81813.1"/>
    <property type="molecule type" value="Genomic_DNA"/>
</dbReference>
<reference evidence="6 7" key="2">
    <citation type="submission" date="2015-07" db="EMBL/GenBank/DDBJ databases">
        <title>Genome sequence of Levilinea saccharolytica DSM 16555.</title>
        <authorList>
            <person name="Hemp J."/>
            <person name="Ward L.M."/>
            <person name="Pace L.A."/>
            <person name="Fischer W.W."/>
        </authorList>
    </citation>
    <scope>NUCLEOTIDE SEQUENCE [LARGE SCALE GENOMIC DNA]</scope>
    <source>
        <strain evidence="6 7">KIBI-1</strain>
    </source>
</reference>
<feature type="signal peptide" evidence="2">
    <location>
        <begin position="1"/>
        <end position="27"/>
    </location>
</feature>
<sequence>MRKAIYLFLVLSLLVSGCSLQRAGLSAAPITAQAQAPAAAAPTVTAPTPKVTPTTAPSAVPTTAPTAASAESKKDAGVDVGPDTFPAGVNPLTGLPVKDPDALKIPPALVSITNFPPSARPQAGLSFSPVVYEMYIGEGTSRFLAVFYGDYPTLADAKDKDQSKNPAVGPVRSGRKPYEALRKLYSGFLVMASAAEKIARQLNYVTNVFGSDSDDINSAMVDVTRLEEVARAEQKRLGEVQLSGQRYASVPPEGGKAGTVLWLPWSFLNQVFWRYDEKTGGYHRWQDNADGSTFTEMTDRLTGEPLSFENVVVLFADHHAEAETVIGIDFLYITKMPAVVFRDGQMYEVFWSTRNETYEKTTGKIRPIRFVDAQGKPFPLKPGQTWVMVIGRGIQYNETVDSTAYFDLKKKTQPGSGIWIFHYYAPPVETP</sequence>
<protein>
    <recommendedName>
        <fullName evidence="8">DUF3048 domain-containing protein</fullName>
    </recommendedName>
</protein>
<evidence type="ECO:0000256" key="1">
    <source>
        <dbReference type="SAM" id="MobiDB-lite"/>
    </source>
</evidence>
<dbReference type="Proteomes" id="UP000050501">
    <property type="component" value="Unassembled WGS sequence"/>
</dbReference>
<feature type="domain" description="DUF3048" evidence="4">
    <location>
        <begin position="269"/>
        <end position="387"/>
    </location>
</feature>
<name>A0A0M9U370_9CHLR</name>
<evidence type="ECO:0008006" key="8">
    <source>
        <dbReference type="Google" id="ProtNLM"/>
    </source>
</evidence>
<evidence type="ECO:0000313" key="7">
    <source>
        <dbReference type="Proteomes" id="UP000050501"/>
    </source>
</evidence>
<evidence type="ECO:0000256" key="2">
    <source>
        <dbReference type="SAM" id="SignalP"/>
    </source>
</evidence>
<dbReference type="Pfam" id="PF11258">
    <property type="entry name" value="DUF3048"/>
    <property type="match status" value="1"/>
</dbReference>
<feature type="compositionally biased region" description="Low complexity" evidence="1">
    <location>
        <begin position="42"/>
        <end position="70"/>
    </location>
</feature>
<accession>A0A0M9U370</accession>
<dbReference type="PROSITE" id="PS51257">
    <property type="entry name" value="PROKAR_LIPOPROTEIN"/>
    <property type="match status" value="1"/>
</dbReference>
<dbReference type="InterPro" id="IPR021416">
    <property type="entry name" value="DUF3048_N"/>
</dbReference>
<dbReference type="STRING" id="229921.ADN01_09500"/>
<dbReference type="InterPro" id="IPR035328">
    <property type="entry name" value="DUF3048_C"/>
</dbReference>
<gene>
    <name evidence="6" type="ORF">ADN01_09500</name>
    <name evidence="5" type="ORF">LSAC_03296</name>
</gene>
<feature type="region of interest" description="Disordered" evidence="1">
    <location>
        <begin position="42"/>
        <end position="76"/>
    </location>
</feature>
<organism evidence="5">
    <name type="scientific">Levilinea saccharolytica</name>
    <dbReference type="NCBI Taxonomy" id="229921"/>
    <lineage>
        <taxon>Bacteria</taxon>
        <taxon>Bacillati</taxon>
        <taxon>Chloroflexota</taxon>
        <taxon>Anaerolineae</taxon>
        <taxon>Anaerolineales</taxon>
        <taxon>Anaerolineaceae</taxon>
        <taxon>Levilinea</taxon>
    </lineage>
</organism>
<dbReference type="OrthoDB" id="156071at2"/>
<dbReference type="AlphaFoldDB" id="A0A0M9U370"/>
<dbReference type="InterPro" id="IPR023158">
    <property type="entry name" value="YerB-like_sf"/>
</dbReference>
<keyword evidence="2" id="KW-0732">Signal</keyword>
<evidence type="ECO:0000259" key="3">
    <source>
        <dbReference type="Pfam" id="PF11258"/>
    </source>
</evidence>
<dbReference type="Pfam" id="PF17479">
    <property type="entry name" value="DUF3048_C"/>
    <property type="match status" value="1"/>
</dbReference>
<feature type="chain" id="PRO_5007418453" description="DUF3048 domain-containing protein" evidence="2">
    <location>
        <begin position="28"/>
        <end position="431"/>
    </location>
</feature>